<dbReference type="PANTHER" id="PTHR42718">
    <property type="entry name" value="MAJOR FACILITATOR SUPERFAMILY MULTIDRUG TRANSPORTER MFSC"/>
    <property type="match status" value="1"/>
</dbReference>
<evidence type="ECO:0000256" key="2">
    <source>
        <dbReference type="ARBA" id="ARBA00022448"/>
    </source>
</evidence>
<feature type="transmembrane region" description="Helical" evidence="7">
    <location>
        <begin position="158"/>
        <end position="181"/>
    </location>
</feature>
<dbReference type="CDD" id="cd17321">
    <property type="entry name" value="MFS_MMR_MDR_like"/>
    <property type="match status" value="1"/>
</dbReference>
<feature type="transmembrane region" description="Helical" evidence="7">
    <location>
        <begin position="218"/>
        <end position="240"/>
    </location>
</feature>
<feature type="transmembrane region" description="Helical" evidence="7">
    <location>
        <begin position="95"/>
        <end position="118"/>
    </location>
</feature>
<comment type="subcellular location">
    <subcellularLocation>
        <location evidence="1">Cell membrane</location>
        <topology evidence="1">Multi-pass membrane protein</topology>
    </subcellularLocation>
</comment>
<dbReference type="PRINTS" id="PR01036">
    <property type="entry name" value="TCRTETB"/>
</dbReference>
<gene>
    <name evidence="9" type="primary">stp</name>
    <name evidence="9" type="ORF">NCTC11391_00531</name>
</gene>
<organism evidence="9 10">
    <name type="scientific">Streptococcus downei MFe28</name>
    <dbReference type="NCBI Taxonomy" id="764290"/>
    <lineage>
        <taxon>Bacteria</taxon>
        <taxon>Bacillati</taxon>
        <taxon>Bacillota</taxon>
        <taxon>Bacilli</taxon>
        <taxon>Lactobacillales</taxon>
        <taxon>Streptococcaceae</taxon>
        <taxon>Streptococcus</taxon>
    </lineage>
</organism>
<proteinExistence type="predicted"/>
<dbReference type="Gene3D" id="1.20.1250.20">
    <property type="entry name" value="MFS general substrate transporter like domains"/>
    <property type="match status" value="1"/>
</dbReference>
<feature type="domain" description="Major facilitator superfamily (MFS) profile" evidence="8">
    <location>
        <begin position="6"/>
        <end position="436"/>
    </location>
</feature>
<dbReference type="RefSeq" id="WP_002999014.1">
    <property type="nucleotide sequence ID" value="NZ_UHFA01000002.1"/>
</dbReference>
<dbReference type="InterPro" id="IPR011701">
    <property type="entry name" value="MFS"/>
</dbReference>
<feature type="transmembrane region" description="Helical" evidence="7">
    <location>
        <begin position="130"/>
        <end position="152"/>
    </location>
</feature>
<feature type="transmembrane region" description="Helical" evidence="7">
    <location>
        <begin position="72"/>
        <end position="89"/>
    </location>
</feature>
<feature type="transmembrane region" description="Helical" evidence="7">
    <location>
        <begin position="261"/>
        <end position="284"/>
    </location>
</feature>
<reference evidence="9 10" key="1">
    <citation type="submission" date="2018-06" db="EMBL/GenBank/DDBJ databases">
        <authorList>
            <consortium name="Pathogen Informatics"/>
            <person name="Doyle S."/>
        </authorList>
    </citation>
    <scope>NUCLEOTIDE SEQUENCE [LARGE SCALE GENOMIC DNA]</scope>
    <source>
        <strain evidence="10">NCTC 11391</strain>
    </source>
</reference>
<evidence type="ECO:0000259" key="8">
    <source>
        <dbReference type="PROSITE" id="PS50850"/>
    </source>
</evidence>
<dbReference type="Pfam" id="PF07690">
    <property type="entry name" value="MFS_1"/>
    <property type="match status" value="1"/>
</dbReference>
<keyword evidence="2" id="KW-0813">Transport</keyword>
<dbReference type="Gene3D" id="1.20.1720.10">
    <property type="entry name" value="Multidrug resistance protein D"/>
    <property type="match status" value="1"/>
</dbReference>
<feature type="transmembrane region" description="Helical" evidence="7">
    <location>
        <begin position="324"/>
        <end position="343"/>
    </location>
</feature>
<feature type="transmembrane region" description="Helical" evidence="7">
    <location>
        <begin position="534"/>
        <end position="552"/>
    </location>
</feature>
<keyword evidence="10" id="KW-1185">Reference proteome</keyword>
<dbReference type="OrthoDB" id="9812221at2"/>
<dbReference type="PROSITE" id="PS50850">
    <property type="entry name" value="MFS"/>
    <property type="match status" value="1"/>
</dbReference>
<sequence>MKRLFTIFAMCIGIFLCMLDTTVMNIALPTIQDSLKVSLNNLQWALNVYTIVFASLTIPLSKLAEKYGKQRFYLLGLTTFMLGSLLSAISQDLSFLIVGRAIQSLGAALVFPLSMTLGISTVSVSARTKIIAALGVTQGLAAALGPTIGGILTQYLGWRWIFLVNLPLMIISLIICLICFNRQEEKESAKIDILGAILSMATLFSLTLGLVQGRSWHWTSPAILGLLTGSVILLILFIWWEGKAEDPMIPLTLFKNKEFTGSAITTVLSNIFLVAVTVVLPTYFTRVQGKTELEAALLVTPITVMIFIFSALAALLLNKFGARCIITLGFTLMTTAYILFTKIDMTNSLQTTLTCLVLGTGYGIIAGPITVLAASDFTGKLLTASQSVAGVLRQVGIVLAVAIYVTGLYSNLTTARNESVSYIKDQVKTVQVSKDKQKTIADASIKALGKTKQAKTTKDHFSKEDRQAIIEQNYQKTLRNYPSQLPNQAKQAIHSKVKTQVQAKLRTINQQINKAIATIKNYAKGRYTKAFTKLYQYSICFVGLAIFTSLLFPKKNSEVVG</sequence>
<evidence type="ECO:0000313" key="10">
    <source>
        <dbReference type="Proteomes" id="UP000254082"/>
    </source>
</evidence>
<evidence type="ECO:0000256" key="6">
    <source>
        <dbReference type="ARBA" id="ARBA00023136"/>
    </source>
</evidence>
<evidence type="ECO:0000256" key="5">
    <source>
        <dbReference type="ARBA" id="ARBA00022989"/>
    </source>
</evidence>
<evidence type="ECO:0000256" key="4">
    <source>
        <dbReference type="ARBA" id="ARBA00022692"/>
    </source>
</evidence>
<dbReference type="InterPro" id="IPR020846">
    <property type="entry name" value="MFS_dom"/>
</dbReference>
<dbReference type="EMBL" id="UHFA01000002">
    <property type="protein sequence ID" value="SUN35504.1"/>
    <property type="molecule type" value="Genomic_DNA"/>
</dbReference>
<keyword evidence="5 7" id="KW-1133">Transmembrane helix</keyword>
<evidence type="ECO:0000256" key="7">
    <source>
        <dbReference type="SAM" id="Phobius"/>
    </source>
</evidence>
<keyword evidence="4 7" id="KW-0812">Transmembrane</keyword>
<dbReference type="Proteomes" id="UP000254082">
    <property type="component" value="Unassembled WGS sequence"/>
</dbReference>
<feature type="transmembrane region" description="Helical" evidence="7">
    <location>
        <begin position="296"/>
        <end position="317"/>
    </location>
</feature>
<keyword evidence="6 7" id="KW-0472">Membrane</keyword>
<evidence type="ECO:0000313" key="9">
    <source>
        <dbReference type="EMBL" id="SUN35504.1"/>
    </source>
</evidence>
<dbReference type="GO" id="GO:0022857">
    <property type="term" value="F:transmembrane transporter activity"/>
    <property type="evidence" value="ECO:0007669"/>
    <property type="project" value="InterPro"/>
</dbReference>
<protein>
    <submittedName>
        <fullName evidence="9">MDR permease</fullName>
    </submittedName>
</protein>
<dbReference type="AlphaFoldDB" id="A0A380JCV6"/>
<dbReference type="GO" id="GO:0005886">
    <property type="term" value="C:plasma membrane"/>
    <property type="evidence" value="ECO:0007669"/>
    <property type="project" value="UniProtKB-SubCell"/>
</dbReference>
<feature type="transmembrane region" description="Helical" evidence="7">
    <location>
        <begin position="349"/>
        <end position="374"/>
    </location>
</feature>
<accession>A0A380JCV6</accession>
<name>A0A380JCV6_STRDO</name>
<feature type="transmembrane region" description="Helical" evidence="7">
    <location>
        <begin position="395"/>
        <end position="412"/>
    </location>
</feature>
<dbReference type="InterPro" id="IPR004638">
    <property type="entry name" value="EmrB-like"/>
</dbReference>
<dbReference type="InterPro" id="IPR036259">
    <property type="entry name" value="MFS_trans_sf"/>
</dbReference>
<evidence type="ECO:0000256" key="1">
    <source>
        <dbReference type="ARBA" id="ARBA00004651"/>
    </source>
</evidence>
<dbReference type="NCBIfam" id="TIGR00711">
    <property type="entry name" value="efflux_EmrB"/>
    <property type="match status" value="1"/>
</dbReference>
<evidence type="ECO:0000256" key="3">
    <source>
        <dbReference type="ARBA" id="ARBA00022475"/>
    </source>
</evidence>
<keyword evidence="3" id="KW-1003">Cell membrane</keyword>
<dbReference type="PANTHER" id="PTHR42718:SF46">
    <property type="entry name" value="BLR6921 PROTEIN"/>
    <property type="match status" value="1"/>
</dbReference>
<dbReference type="SUPFAM" id="SSF103473">
    <property type="entry name" value="MFS general substrate transporter"/>
    <property type="match status" value="1"/>
</dbReference>
<feature type="transmembrane region" description="Helical" evidence="7">
    <location>
        <begin position="41"/>
        <end position="60"/>
    </location>
</feature>